<keyword evidence="1" id="KW-0812">Transmembrane</keyword>
<keyword evidence="1" id="KW-1133">Transmembrane helix</keyword>
<dbReference type="EMBL" id="JAGIOI010000001">
    <property type="protein sequence ID" value="MBP2413026.1"/>
    <property type="molecule type" value="Genomic_DNA"/>
</dbReference>
<evidence type="ECO:0000256" key="1">
    <source>
        <dbReference type="SAM" id="Phobius"/>
    </source>
</evidence>
<name>A0ABS4YW69_9MICC</name>
<keyword evidence="1" id="KW-0472">Membrane</keyword>
<sequence>MAVVLPRGSCFNFAAPVIRSPQGHLKSFDEHAALGRRASQRSGASKGVKIMPDYDIFKWLFWVAAFAFGISALVRMEAFSTHSTQRTHRHAGQQFLLVVLAVAFALAGFVTAAMEMRVTGH</sequence>
<evidence type="ECO:0008006" key="4">
    <source>
        <dbReference type="Google" id="ProtNLM"/>
    </source>
</evidence>
<feature type="transmembrane region" description="Helical" evidence="1">
    <location>
        <begin position="56"/>
        <end position="74"/>
    </location>
</feature>
<protein>
    <recommendedName>
        <fullName evidence="4">DUF1146 domain-containing protein</fullName>
    </recommendedName>
</protein>
<comment type="caution">
    <text evidence="2">The sequence shown here is derived from an EMBL/GenBank/DDBJ whole genome shotgun (WGS) entry which is preliminary data.</text>
</comment>
<evidence type="ECO:0000313" key="3">
    <source>
        <dbReference type="Proteomes" id="UP000711614"/>
    </source>
</evidence>
<reference evidence="2 3" key="1">
    <citation type="submission" date="2021-03" db="EMBL/GenBank/DDBJ databases">
        <title>Sequencing the genomes of 1000 actinobacteria strains.</title>
        <authorList>
            <person name="Klenk H.-P."/>
        </authorList>
    </citation>
    <scope>NUCLEOTIDE SEQUENCE [LARGE SCALE GENOMIC DNA]</scope>
    <source>
        <strain evidence="2 3">DSM 16005</strain>
    </source>
</reference>
<dbReference type="Proteomes" id="UP000711614">
    <property type="component" value="Unassembled WGS sequence"/>
</dbReference>
<proteinExistence type="predicted"/>
<evidence type="ECO:0000313" key="2">
    <source>
        <dbReference type="EMBL" id="MBP2413026.1"/>
    </source>
</evidence>
<keyword evidence="3" id="KW-1185">Reference proteome</keyword>
<organism evidence="2 3">
    <name type="scientific">Arthrobacter stackebrandtii</name>
    <dbReference type="NCBI Taxonomy" id="272161"/>
    <lineage>
        <taxon>Bacteria</taxon>
        <taxon>Bacillati</taxon>
        <taxon>Actinomycetota</taxon>
        <taxon>Actinomycetes</taxon>
        <taxon>Micrococcales</taxon>
        <taxon>Micrococcaceae</taxon>
        <taxon>Arthrobacter</taxon>
    </lineage>
</organism>
<accession>A0ABS4YW69</accession>
<feature type="transmembrane region" description="Helical" evidence="1">
    <location>
        <begin position="95"/>
        <end position="114"/>
    </location>
</feature>
<gene>
    <name evidence="2" type="ORF">JOF48_001825</name>
</gene>
<dbReference type="RefSeq" id="WP_209679899.1">
    <property type="nucleotide sequence ID" value="NZ_JAGIOI010000001.1"/>
</dbReference>